<sequence>MEIWKLLKARAKFSVMLTEFKEAAVETQAGRRRRTSRTRGSGVNLRSFIEISSLQIYFLIAISNQRYQCFHPRDGKALEALCIHVVAPLQELINQGPLVLGQKPAREITVHIYRLANIFRYVNNPEAVADAIQRLWPLLKPSLIFVLGTCGQWNHSVGLVNMLVPQRESEVHLTLGGIDLNNSGS</sequence>
<dbReference type="EMBL" id="CM042033">
    <property type="protein sequence ID" value="KAI3775348.1"/>
    <property type="molecule type" value="Genomic_DNA"/>
</dbReference>
<organism evidence="1 2">
    <name type="scientific">Smallanthus sonchifolius</name>
    <dbReference type="NCBI Taxonomy" id="185202"/>
    <lineage>
        <taxon>Eukaryota</taxon>
        <taxon>Viridiplantae</taxon>
        <taxon>Streptophyta</taxon>
        <taxon>Embryophyta</taxon>
        <taxon>Tracheophyta</taxon>
        <taxon>Spermatophyta</taxon>
        <taxon>Magnoliopsida</taxon>
        <taxon>eudicotyledons</taxon>
        <taxon>Gunneridae</taxon>
        <taxon>Pentapetalae</taxon>
        <taxon>asterids</taxon>
        <taxon>campanulids</taxon>
        <taxon>Asterales</taxon>
        <taxon>Asteraceae</taxon>
        <taxon>Asteroideae</taxon>
        <taxon>Heliantheae alliance</taxon>
        <taxon>Millerieae</taxon>
        <taxon>Smallanthus</taxon>
    </lineage>
</organism>
<protein>
    <submittedName>
        <fullName evidence="1">Uncharacterized protein</fullName>
    </submittedName>
</protein>
<evidence type="ECO:0000313" key="1">
    <source>
        <dbReference type="EMBL" id="KAI3775348.1"/>
    </source>
</evidence>
<keyword evidence="2" id="KW-1185">Reference proteome</keyword>
<dbReference type="Proteomes" id="UP001056120">
    <property type="component" value="Linkage Group LG16"/>
</dbReference>
<name>A0ACB9FWL2_9ASTR</name>
<accession>A0ACB9FWL2</accession>
<comment type="caution">
    <text evidence="1">The sequence shown here is derived from an EMBL/GenBank/DDBJ whole genome shotgun (WGS) entry which is preliminary data.</text>
</comment>
<reference evidence="2" key="1">
    <citation type="journal article" date="2022" name="Mol. Ecol. Resour.">
        <title>The genomes of chicory, endive, great burdock and yacon provide insights into Asteraceae palaeo-polyploidization history and plant inulin production.</title>
        <authorList>
            <person name="Fan W."/>
            <person name="Wang S."/>
            <person name="Wang H."/>
            <person name="Wang A."/>
            <person name="Jiang F."/>
            <person name="Liu H."/>
            <person name="Zhao H."/>
            <person name="Xu D."/>
            <person name="Zhang Y."/>
        </authorList>
    </citation>
    <scope>NUCLEOTIDE SEQUENCE [LARGE SCALE GENOMIC DNA]</scope>
    <source>
        <strain evidence="2">cv. Yunnan</strain>
    </source>
</reference>
<reference evidence="1 2" key="2">
    <citation type="journal article" date="2022" name="Mol. Ecol. Resour.">
        <title>The genomes of chicory, endive, great burdock and yacon provide insights into Asteraceae paleo-polyploidization history and plant inulin production.</title>
        <authorList>
            <person name="Fan W."/>
            <person name="Wang S."/>
            <person name="Wang H."/>
            <person name="Wang A."/>
            <person name="Jiang F."/>
            <person name="Liu H."/>
            <person name="Zhao H."/>
            <person name="Xu D."/>
            <person name="Zhang Y."/>
        </authorList>
    </citation>
    <scope>NUCLEOTIDE SEQUENCE [LARGE SCALE GENOMIC DNA]</scope>
    <source>
        <strain evidence="2">cv. Yunnan</strain>
        <tissue evidence="1">Leaves</tissue>
    </source>
</reference>
<gene>
    <name evidence="1" type="ORF">L1987_49920</name>
</gene>
<evidence type="ECO:0000313" key="2">
    <source>
        <dbReference type="Proteomes" id="UP001056120"/>
    </source>
</evidence>
<proteinExistence type="predicted"/>